<reference evidence="1 2" key="1">
    <citation type="submission" date="2023-09" db="EMBL/GenBank/DDBJ databases">
        <authorList>
            <person name="Wang M."/>
        </authorList>
    </citation>
    <scope>NUCLEOTIDE SEQUENCE [LARGE SCALE GENOMIC DNA]</scope>
    <source>
        <strain evidence="1">GT-2023</strain>
        <tissue evidence="1">Liver</tissue>
    </source>
</reference>
<dbReference type="Proteomes" id="UP001558613">
    <property type="component" value="Unassembled WGS sequence"/>
</dbReference>
<comment type="caution">
    <text evidence="1">The sequence shown here is derived from an EMBL/GenBank/DDBJ whole genome shotgun (WGS) entry which is preliminary data.</text>
</comment>
<sequence>MDHQLEPEVDLDPHQCCALSYVISQSTDKEVYLNLEDSNVTDVGMNMMLSCSPNIRSLTEKKQLNPFGNTETTNREETSRAEKIVRERESGMKSFLQCLPYISELR</sequence>
<name>A0ABR3NQ99_9TELE</name>
<dbReference type="EMBL" id="JAYMGO010000003">
    <property type="protein sequence ID" value="KAL1279208.1"/>
    <property type="molecule type" value="Genomic_DNA"/>
</dbReference>
<keyword evidence="2" id="KW-1185">Reference proteome</keyword>
<evidence type="ECO:0008006" key="3">
    <source>
        <dbReference type="Google" id="ProtNLM"/>
    </source>
</evidence>
<evidence type="ECO:0000313" key="2">
    <source>
        <dbReference type="Proteomes" id="UP001558613"/>
    </source>
</evidence>
<organism evidence="1 2">
    <name type="scientific">Cirrhinus molitorella</name>
    <name type="common">mud carp</name>
    <dbReference type="NCBI Taxonomy" id="172907"/>
    <lineage>
        <taxon>Eukaryota</taxon>
        <taxon>Metazoa</taxon>
        <taxon>Chordata</taxon>
        <taxon>Craniata</taxon>
        <taxon>Vertebrata</taxon>
        <taxon>Euteleostomi</taxon>
        <taxon>Actinopterygii</taxon>
        <taxon>Neopterygii</taxon>
        <taxon>Teleostei</taxon>
        <taxon>Ostariophysi</taxon>
        <taxon>Cypriniformes</taxon>
        <taxon>Cyprinidae</taxon>
        <taxon>Labeoninae</taxon>
        <taxon>Labeonini</taxon>
        <taxon>Cirrhinus</taxon>
    </lineage>
</organism>
<gene>
    <name evidence="1" type="ORF">QQF64_025881</name>
</gene>
<evidence type="ECO:0000313" key="1">
    <source>
        <dbReference type="EMBL" id="KAL1279208.1"/>
    </source>
</evidence>
<protein>
    <recommendedName>
        <fullName evidence="3">Interleukin-1 beta</fullName>
    </recommendedName>
</protein>
<proteinExistence type="predicted"/>
<accession>A0ABR3NQ99</accession>